<evidence type="ECO:0000313" key="5">
    <source>
        <dbReference type="EMBL" id="THH04944.1"/>
    </source>
</evidence>
<proteinExistence type="predicted"/>
<gene>
    <name evidence="5" type="ORF">EW145_g5154</name>
</gene>
<dbReference type="PROSITE" id="PS50048">
    <property type="entry name" value="ZN2_CY6_FUNGAL_2"/>
    <property type="match status" value="1"/>
</dbReference>
<keyword evidence="2" id="KW-0539">Nucleus</keyword>
<feature type="region of interest" description="Disordered" evidence="3">
    <location>
        <begin position="115"/>
        <end position="160"/>
    </location>
</feature>
<evidence type="ECO:0000313" key="6">
    <source>
        <dbReference type="Proteomes" id="UP000308199"/>
    </source>
</evidence>
<dbReference type="EMBL" id="SGPK01000298">
    <property type="protein sequence ID" value="THH04944.1"/>
    <property type="molecule type" value="Genomic_DNA"/>
</dbReference>
<sequence>MASSPPAHSAPRTSKNKSPEREDEQDISTSGNAHRPPTKRARKAINCAPCRTSKLKCDKARPCSSCVLRGTASHCYTDGKDEGSSRSRDGIDPHNEIARMRQSLATLEAYVIRGTRSSDASVSAKDRRMASSARDVSGIGGGGGNSVLKQEPDADALAVP</sequence>
<dbReference type="PANTHER" id="PTHR31001:SF89">
    <property type="entry name" value="ZN(2)-C6 FUNGAL-TYPE DOMAIN-CONTAINING PROTEIN"/>
    <property type="match status" value="1"/>
</dbReference>
<dbReference type="CDD" id="cd00067">
    <property type="entry name" value="GAL4"/>
    <property type="match status" value="1"/>
</dbReference>
<feature type="compositionally biased region" description="Basic and acidic residues" evidence="3">
    <location>
        <begin position="77"/>
        <end position="96"/>
    </location>
</feature>
<evidence type="ECO:0000259" key="4">
    <source>
        <dbReference type="PROSITE" id="PS50048"/>
    </source>
</evidence>
<dbReference type="OrthoDB" id="6780543at2759"/>
<name>A0A4S4L161_9AGAM</name>
<feature type="region of interest" description="Disordered" evidence="3">
    <location>
        <begin position="1"/>
        <end position="45"/>
    </location>
</feature>
<dbReference type="SUPFAM" id="SSF57701">
    <property type="entry name" value="Zn2/Cys6 DNA-binding domain"/>
    <property type="match status" value="1"/>
</dbReference>
<evidence type="ECO:0000256" key="2">
    <source>
        <dbReference type="ARBA" id="ARBA00023242"/>
    </source>
</evidence>
<feature type="region of interest" description="Disordered" evidence="3">
    <location>
        <begin position="73"/>
        <end position="96"/>
    </location>
</feature>
<reference evidence="5 6" key="1">
    <citation type="submission" date="2019-02" db="EMBL/GenBank/DDBJ databases">
        <title>Genome sequencing of the rare red list fungi Phellinidium pouzarii.</title>
        <authorList>
            <person name="Buettner E."/>
            <person name="Kellner H."/>
        </authorList>
    </citation>
    <scope>NUCLEOTIDE SEQUENCE [LARGE SCALE GENOMIC DNA]</scope>
    <source>
        <strain evidence="5 6">DSM 108285</strain>
    </source>
</reference>
<dbReference type="Pfam" id="PF00172">
    <property type="entry name" value="Zn_clus"/>
    <property type="match status" value="1"/>
</dbReference>
<protein>
    <recommendedName>
        <fullName evidence="4">Zn(2)-C6 fungal-type domain-containing protein</fullName>
    </recommendedName>
</protein>
<dbReference type="GO" id="GO:0008270">
    <property type="term" value="F:zinc ion binding"/>
    <property type="evidence" value="ECO:0007669"/>
    <property type="project" value="InterPro"/>
</dbReference>
<feature type="non-terminal residue" evidence="5">
    <location>
        <position position="160"/>
    </location>
</feature>
<evidence type="ECO:0000256" key="3">
    <source>
        <dbReference type="SAM" id="MobiDB-lite"/>
    </source>
</evidence>
<dbReference type="AlphaFoldDB" id="A0A4S4L161"/>
<accession>A0A4S4L161</accession>
<dbReference type="PANTHER" id="PTHR31001">
    <property type="entry name" value="UNCHARACTERIZED TRANSCRIPTIONAL REGULATORY PROTEIN"/>
    <property type="match status" value="1"/>
</dbReference>
<dbReference type="Proteomes" id="UP000308199">
    <property type="component" value="Unassembled WGS sequence"/>
</dbReference>
<dbReference type="InterPro" id="IPR036864">
    <property type="entry name" value="Zn2-C6_fun-type_DNA-bd_sf"/>
</dbReference>
<keyword evidence="6" id="KW-1185">Reference proteome</keyword>
<feature type="domain" description="Zn(2)-C6 fungal-type" evidence="4">
    <location>
        <begin position="46"/>
        <end position="77"/>
    </location>
</feature>
<dbReference type="Gene3D" id="4.10.240.10">
    <property type="entry name" value="Zn(2)-C6 fungal-type DNA-binding domain"/>
    <property type="match status" value="1"/>
</dbReference>
<organism evidence="5 6">
    <name type="scientific">Phellinidium pouzarii</name>
    <dbReference type="NCBI Taxonomy" id="167371"/>
    <lineage>
        <taxon>Eukaryota</taxon>
        <taxon>Fungi</taxon>
        <taxon>Dikarya</taxon>
        <taxon>Basidiomycota</taxon>
        <taxon>Agaricomycotina</taxon>
        <taxon>Agaricomycetes</taxon>
        <taxon>Hymenochaetales</taxon>
        <taxon>Hymenochaetaceae</taxon>
        <taxon>Phellinidium</taxon>
    </lineage>
</organism>
<dbReference type="GO" id="GO:0000981">
    <property type="term" value="F:DNA-binding transcription factor activity, RNA polymerase II-specific"/>
    <property type="evidence" value="ECO:0007669"/>
    <property type="project" value="InterPro"/>
</dbReference>
<evidence type="ECO:0000256" key="1">
    <source>
        <dbReference type="ARBA" id="ARBA00004123"/>
    </source>
</evidence>
<comment type="caution">
    <text evidence="5">The sequence shown here is derived from an EMBL/GenBank/DDBJ whole genome shotgun (WGS) entry which is preliminary data.</text>
</comment>
<dbReference type="GO" id="GO:0005634">
    <property type="term" value="C:nucleus"/>
    <property type="evidence" value="ECO:0007669"/>
    <property type="project" value="UniProtKB-SubCell"/>
</dbReference>
<dbReference type="SMART" id="SM00066">
    <property type="entry name" value="GAL4"/>
    <property type="match status" value="1"/>
</dbReference>
<comment type="subcellular location">
    <subcellularLocation>
        <location evidence="1">Nucleus</location>
    </subcellularLocation>
</comment>
<dbReference type="InterPro" id="IPR050613">
    <property type="entry name" value="Sec_Metabolite_Reg"/>
</dbReference>
<dbReference type="InterPro" id="IPR001138">
    <property type="entry name" value="Zn2Cys6_DnaBD"/>
</dbReference>